<name>A0A6A1VJZ2_9ROSI</name>
<dbReference type="AlphaFoldDB" id="A0A6A1VJZ2"/>
<reference evidence="2 3" key="1">
    <citation type="journal article" date="2019" name="Plant Biotechnol. J.">
        <title>The red bayberry genome and genetic basis of sex determination.</title>
        <authorList>
            <person name="Jia H.M."/>
            <person name="Jia H.J."/>
            <person name="Cai Q.L."/>
            <person name="Wang Y."/>
            <person name="Zhao H.B."/>
            <person name="Yang W.F."/>
            <person name="Wang G.Y."/>
            <person name="Li Y.H."/>
            <person name="Zhan D.L."/>
            <person name="Shen Y.T."/>
            <person name="Niu Q.F."/>
            <person name="Chang L."/>
            <person name="Qiu J."/>
            <person name="Zhao L."/>
            <person name="Xie H.B."/>
            <person name="Fu W.Y."/>
            <person name="Jin J."/>
            <person name="Li X.W."/>
            <person name="Jiao Y."/>
            <person name="Zhou C.C."/>
            <person name="Tu T."/>
            <person name="Chai C.Y."/>
            <person name="Gao J.L."/>
            <person name="Fan L.J."/>
            <person name="van de Weg E."/>
            <person name="Wang J.Y."/>
            <person name="Gao Z.S."/>
        </authorList>
    </citation>
    <scope>NUCLEOTIDE SEQUENCE [LARGE SCALE GENOMIC DNA]</scope>
    <source>
        <tissue evidence="2">Leaves</tissue>
    </source>
</reference>
<protein>
    <submittedName>
        <fullName evidence="2">Uncharacterized protein</fullName>
    </submittedName>
</protein>
<dbReference type="EMBL" id="RXIC02000023">
    <property type="protein sequence ID" value="KAB1213043.1"/>
    <property type="molecule type" value="Genomic_DNA"/>
</dbReference>
<dbReference type="Proteomes" id="UP000516437">
    <property type="component" value="Chromosome 5"/>
</dbReference>
<evidence type="ECO:0000256" key="1">
    <source>
        <dbReference type="SAM" id="MobiDB-lite"/>
    </source>
</evidence>
<comment type="caution">
    <text evidence="2">The sequence shown here is derived from an EMBL/GenBank/DDBJ whole genome shotgun (WGS) entry which is preliminary data.</text>
</comment>
<gene>
    <name evidence="2" type="ORF">CJ030_MR5G018724</name>
</gene>
<keyword evidence="3" id="KW-1185">Reference proteome</keyword>
<organism evidence="2 3">
    <name type="scientific">Morella rubra</name>
    <name type="common">Chinese bayberry</name>
    <dbReference type="NCBI Taxonomy" id="262757"/>
    <lineage>
        <taxon>Eukaryota</taxon>
        <taxon>Viridiplantae</taxon>
        <taxon>Streptophyta</taxon>
        <taxon>Embryophyta</taxon>
        <taxon>Tracheophyta</taxon>
        <taxon>Spermatophyta</taxon>
        <taxon>Magnoliopsida</taxon>
        <taxon>eudicotyledons</taxon>
        <taxon>Gunneridae</taxon>
        <taxon>Pentapetalae</taxon>
        <taxon>rosids</taxon>
        <taxon>fabids</taxon>
        <taxon>Fagales</taxon>
        <taxon>Myricaceae</taxon>
        <taxon>Morella</taxon>
    </lineage>
</organism>
<proteinExistence type="predicted"/>
<sequence>MFEGDDTQGRITPLKSDVDVLRLAERILVEGRDGLTIYMEHATSEPILMAIDFVDVLHVGVEEADNVDKEGSKIGTDDEREGVGVGEGDNVKIEDYRNGDNNVKRKDVGVASKDEIESGNVVGRGNGEDVNDFTKTDEDIPKLYLKDDFVDPDVSRVNTRKASMERHECLWCNLLGLDNVEI</sequence>
<feature type="compositionally biased region" description="Basic and acidic residues" evidence="1">
    <location>
        <begin position="68"/>
        <end position="77"/>
    </location>
</feature>
<evidence type="ECO:0000313" key="3">
    <source>
        <dbReference type="Proteomes" id="UP000516437"/>
    </source>
</evidence>
<feature type="region of interest" description="Disordered" evidence="1">
    <location>
        <begin position="68"/>
        <end position="89"/>
    </location>
</feature>
<evidence type="ECO:0000313" key="2">
    <source>
        <dbReference type="EMBL" id="KAB1213043.1"/>
    </source>
</evidence>
<accession>A0A6A1VJZ2</accession>